<dbReference type="Pfam" id="PF00578">
    <property type="entry name" value="AhpC-TSA"/>
    <property type="match status" value="1"/>
</dbReference>
<dbReference type="InterPro" id="IPR008977">
    <property type="entry name" value="PHM/PNGase_F_dom_sf"/>
</dbReference>
<dbReference type="SUPFAM" id="SSF47473">
    <property type="entry name" value="EF-hand"/>
    <property type="match status" value="1"/>
</dbReference>
<dbReference type="Gene3D" id="2.60.120.230">
    <property type="match status" value="1"/>
</dbReference>
<dbReference type="InterPro" id="IPR036249">
    <property type="entry name" value="Thioredoxin-like_sf"/>
</dbReference>
<keyword evidence="2" id="KW-0732">Signal</keyword>
<dbReference type="Proteomes" id="UP000006860">
    <property type="component" value="Chromosome"/>
</dbReference>
<reference evidence="6" key="1">
    <citation type="submission" date="2011-02" db="EMBL/GenBank/DDBJ databases">
        <title>The complete genome of Planctomyces brasiliensis DSM 5305.</title>
        <authorList>
            <person name="Lucas S."/>
            <person name="Copeland A."/>
            <person name="Lapidus A."/>
            <person name="Bruce D."/>
            <person name="Goodwin L."/>
            <person name="Pitluck S."/>
            <person name="Kyrpides N."/>
            <person name="Mavromatis K."/>
            <person name="Pagani I."/>
            <person name="Ivanova N."/>
            <person name="Ovchinnikova G."/>
            <person name="Lu M."/>
            <person name="Detter J.C."/>
            <person name="Han C."/>
            <person name="Land M."/>
            <person name="Hauser L."/>
            <person name="Markowitz V."/>
            <person name="Cheng J.-F."/>
            <person name="Hugenholtz P."/>
            <person name="Woyke T."/>
            <person name="Wu D."/>
            <person name="Tindall B."/>
            <person name="Pomrenke H.G."/>
            <person name="Brambilla E."/>
            <person name="Klenk H.-P."/>
            <person name="Eisen J.A."/>
        </authorList>
    </citation>
    <scope>NUCLEOTIDE SEQUENCE [LARGE SCALE GENOMIC DNA]</scope>
    <source>
        <strain evidence="6">ATCC 49424 / DSM 5305 / JCM 21570 / NBRC 103401 / IFAM 1448</strain>
    </source>
</reference>
<dbReference type="eggNOG" id="COG1225">
    <property type="taxonomic scope" value="Bacteria"/>
</dbReference>
<gene>
    <name evidence="5" type="ordered locus">Plabr_3494</name>
</gene>
<dbReference type="InterPro" id="IPR011992">
    <property type="entry name" value="EF-hand-dom_pair"/>
</dbReference>
<feature type="signal peptide" evidence="2">
    <location>
        <begin position="1"/>
        <end position="36"/>
    </location>
</feature>
<evidence type="ECO:0000256" key="1">
    <source>
        <dbReference type="ARBA" id="ARBA00023157"/>
    </source>
</evidence>
<keyword evidence="6" id="KW-1185">Reference proteome</keyword>
<evidence type="ECO:0000313" key="6">
    <source>
        <dbReference type="Proteomes" id="UP000006860"/>
    </source>
</evidence>
<feature type="domain" description="Thioredoxin" evidence="4">
    <location>
        <begin position="37"/>
        <end position="189"/>
    </location>
</feature>
<dbReference type="SUPFAM" id="SSF52833">
    <property type="entry name" value="Thioredoxin-like"/>
    <property type="match status" value="1"/>
</dbReference>
<dbReference type="InterPro" id="IPR000866">
    <property type="entry name" value="AhpC/TSA"/>
</dbReference>
<accession>F0SN62</accession>
<dbReference type="InterPro" id="IPR002048">
    <property type="entry name" value="EF_hand_dom"/>
</dbReference>
<dbReference type="InterPro" id="IPR013766">
    <property type="entry name" value="Thioredoxin_domain"/>
</dbReference>
<dbReference type="GO" id="GO:0016715">
    <property type="term" value="F:oxidoreductase activity, acting on paired donors, with incorporation or reduction of molecular oxygen, reduced ascorbate as one donor, and incorporation of one atom of oxygen"/>
    <property type="evidence" value="ECO:0007669"/>
    <property type="project" value="InterPro"/>
</dbReference>
<protein>
    <submittedName>
        <fullName evidence="5">Alkyl hydroperoxide reductase/ Thiol specific antioxidant/ Mal allergen</fullName>
    </submittedName>
</protein>
<feature type="domain" description="EF-hand" evidence="3">
    <location>
        <begin position="619"/>
        <end position="654"/>
    </location>
</feature>
<dbReference type="InterPro" id="IPR047262">
    <property type="entry name" value="PRX-like1"/>
</dbReference>
<dbReference type="PANTHER" id="PTHR43640">
    <property type="entry name" value="OS07G0260300 PROTEIN"/>
    <property type="match status" value="1"/>
</dbReference>
<dbReference type="AlphaFoldDB" id="F0SN62"/>
<sequence length="661" mass="74206">MPQSGFLSRFECHRFAGISFFSACLTLLSFCSHLCADDNPKTIPSFILTESDGTSHKISKSTKDEFWVVAFLGTECPLAKHYSVRLQKMADEYRNDNVQFVGVMSNAHDSVEDIKDFIQKHKLSFPVCRDAGNKVADLLDAQRTPEVFVIDKSLRLRYSGRIDDQFQIGVIRSQPEKQELKDALDALVNGREPDVTHTEAIGCIIGREQVSKSRPAVTFSNQIVRLFQDKCIDCHRDGQAAPFALDRYEEAHGWAGMIAEVVEEERMPPWHAEEGIGEFKNACALNAQEKELIYAWVEAGAPEGDRSQLPQPKSYPTDWLLPQAPDLVFDITEEPVDIPATGEVKYQYYRVDPKLTEDTWIRGAEIRPGNYAVVHHILVFSRKPGERRGGGAEGGFLAAYVPGLVPELYPAGMAKRIPAGSELIFQVHYTPIGSAQTDKSQLALVLANEKDITHEVTTTSATNSNFTIPPGASAHEVVSFSPRARQDVQLLAMMPHMHLRGRSFAYELQTADGEQKPLLSVPRYDFNWQTAYRLTEPMLLPAGSRIKCTAQFDNSKDNPYNPDPTESVKWGDQTWEEMMIGYFDVAIPRESEVAGFGSRANQFIGRLDRNNDGDVSIDEVPAKWYAIFLLIDADRDGKVTAEELEMADRKFRERQASNRDE</sequence>
<evidence type="ECO:0000259" key="3">
    <source>
        <dbReference type="PROSITE" id="PS50222"/>
    </source>
</evidence>
<evidence type="ECO:0000256" key="2">
    <source>
        <dbReference type="SAM" id="SignalP"/>
    </source>
</evidence>
<feature type="chain" id="PRO_5003256511" evidence="2">
    <location>
        <begin position="37"/>
        <end position="661"/>
    </location>
</feature>
<dbReference type="Gene3D" id="1.10.238.10">
    <property type="entry name" value="EF-hand"/>
    <property type="match status" value="1"/>
</dbReference>
<dbReference type="GO" id="GO:0005507">
    <property type="term" value="F:copper ion binding"/>
    <property type="evidence" value="ECO:0007669"/>
    <property type="project" value="InterPro"/>
</dbReference>
<dbReference type="GO" id="GO:0016209">
    <property type="term" value="F:antioxidant activity"/>
    <property type="evidence" value="ECO:0007669"/>
    <property type="project" value="InterPro"/>
</dbReference>
<dbReference type="PROSITE" id="PS00018">
    <property type="entry name" value="EF_HAND_1"/>
    <property type="match status" value="1"/>
</dbReference>
<dbReference type="GO" id="GO:0005509">
    <property type="term" value="F:calcium ion binding"/>
    <property type="evidence" value="ECO:0007669"/>
    <property type="project" value="InterPro"/>
</dbReference>
<organism evidence="5 6">
    <name type="scientific">Rubinisphaera brasiliensis (strain ATCC 49424 / DSM 5305 / JCM 21570 / IAM 15109 / NBRC 103401 / IFAM 1448)</name>
    <name type="common">Planctomyces brasiliensis</name>
    <dbReference type="NCBI Taxonomy" id="756272"/>
    <lineage>
        <taxon>Bacteria</taxon>
        <taxon>Pseudomonadati</taxon>
        <taxon>Planctomycetota</taxon>
        <taxon>Planctomycetia</taxon>
        <taxon>Planctomycetales</taxon>
        <taxon>Planctomycetaceae</taxon>
        <taxon>Rubinisphaera</taxon>
    </lineage>
</organism>
<keyword evidence="1" id="KW-1015">Disulfide bond</keyword>
<dbReference type="InterPro" id="IPR014784">
    <property type="entry name" value="Cu2_ascorb_mOase-like_C"/>
</dbReference>
<dbReference type="RefSeq" id="WP_013629810.1">
    <property type="nucleotide sequence ID" value="NC_015174.1"/>
</dbReference>
<dbReference type="Gene3D" id="3.40.30.10">
    <property type="entry name" value="Glutaredoxin"/>
    <property type="match status" value="1"/>
</dbReference>
<dbReference type="EMBL" id="CP002546">
    <property type="protein sequence ID" value="ADY61091.1"/>
    <property type="molecule type" value="Genomic_DNA"/>
</dbReference>
<evidence type="ECO:0000259" key="4">
    <source>
        <dbReference type="PROSITE" id="PS51352"/>
    </source>
</evidence>
<dbReference type="STRING" id="756272.Plabr_3494"/>
<dbReference type="Gene3D" id="2.60.120.310">
    <property type="entry name" value="Copper type II, ascorbate-dependent monooxygenase, N-terminal domain"/>
    <property type="match status" value="1"/>
</dbReference>
<dbReference type="InterPro" id="IPR018247">
    <property type="entry name" value="EF_Hand_1_Ca_BS"/>
</dbReference>
<dbReference type="PROSITE" id="PS50222">
    <property type="entry name" value="EF_HAND_2"/>
    <property type="match status" value="1"/>
</dbReference>
<dbReference type="SUPFAM" id="SSF49742">
    <property type="entry name" value="PHM/PNGase F"/>
    <property type="match status" value="2"/>
</dbReference>
<name>F0SN62_RUBBR</name>
<dbReference type="InterPro" id="IPR036939">
    <property type="entry name" value="Cu2_ascorb_mOase_N_sf"/>
</dbReference>
<dbReference type="PANTHER" id="PTHR43640:SF1">
    <property type="entry name" value="THIOREDOXIN-DEPENDENT PEROXIREDOXIN"/>
    <property type="match status" value="1"/>
</dbReference>
<dbReference type="Pfam" id="PF13202">
    <property type="entry name" value="EF-hand_5"/>
    <property type="match status" value="1"/>
</dbReference>
<evidence type="ECO:0000313" key="5">
    <source>
        <dbReference type="EMBL" id="ADY61091.1"/>
    </source>
</evidence>
<dbReference type="PROSITE" id="PS51352">
    <property type="entry name" value="THIOREDOXIN_2"/>
    <property type="match status" value="1"/>
</dbReference>
<dbReference type="HOGENOM" id="CLU_020308_0_0_0"/>
<proteinExistence type="predicted"/>
<dbReference type="KEGG" id="pbs:Plabr_3494"/>